<evidence type="ECO:0008006" key="6">
    <source>
        <dbReference type="Google" id="ProtNLM"/>
    </source>
</evidence>
<evidence type="ECO:0000313" key="5">
    <source>
        <dbReference type="Proteomes" id="UP001197247"/>
    </source>
</evidence>
<keyword evidence="2" id="KW-0812">Transmembrane</keyword>
<feature type="region of interest" description="Disordered" evidence="1">
    <location>
        <begin position="569"/>
        <end position="606"/>
    </location>
</feature>
<gene>
    <name evidence="4" type="ORF">KIH74_22720</name>
</gene>
<feature type="transmembrane region" description="Helical" evidence="2">
    <location>
        <begin position="386"/>
        <end position="405"/>
    </location>
</feature>
<evidence type="ECO:0000256" key="2">
    <source>
        <dbReference type="SAM" id="Phobius"/>
    </source>
</evidence>
<feature type="transmembrane region" description="Helical" evidence="2">
    <location>
        <begin position="449"/>
        <end position="466"/>
    </location>
</feature>
<keyword evidence="2" id="KW-1133">Transmembrane helix</keyword>
<accession>A0ABS5TL01</accession>
<evidence type="ECO:0000256" key="3">
    <source>
        <dbReference type="SAM" id="SignalP"/>
    </source>
</evidence>
<keyword evidence="3" id="KW-0732">Signal</keyword>
<feature type="chain" id="PRO_5046858628" description="TrbL/VirB6 plasmid conjugal transfer protein" evidence="3">
    <location>
        <begin position="29"/>
        <end position="692"/>
    </location>
</feature>
<feature type="signal peptide" evidence="3">
    <location>
        <begin position="1"/>
        <end position="28"/>
    </location>
</feature>
<reference evidence="4 5" key="1">
    <citation type="submission" date="2021-05" db="EMBL/GenBank/DDBJ databases">
        <title>Kineosporia and Streptomyces sp. nov. two new marine actinobacteria isolated from Coral.</title>
        <authorList>
            <person name="Buangrab K."/>
            <person name="Sutthacheep M."/>
            <person name="Yeemin T."/>
            <person name="Harunari E."/>
            <person name="Igarashi Y."/>
            <person name="Kanchanasin P."/>
            <person name="Tanasupawat S."/>
            <person name="Phongsopitanun W."/>
        </authorList>
    </citation>
    <scope>NUCLEOTIDE SEQUENCE [LARGE SCALE GENOMIC DNA]</scope>
    <source>
        <strain evidence="4 5">J2-2</strain>
    </source>
</reference>
<keyword evidence="2" id="KW-0472">Membrane</keyword>
<proteinExistence type="predicted"/>
<feature type="compositionally biased region" description="Low complexity" evidence="1">
    <location>
        <begin position="593"/>
        <end position="604"/>
    </location>
</feature>
<feature type="region of interest" description="Disordered" evidence="1">
    <location>
        <begin position="508"/>
        <end position="531"/>
    </location>
</feature>
<feature type="transmembrane region" description="Helical" evidence="2">
    <location>
        <begin position="417"/>
        <end position="443"/>
    </location>
</feature>
<feature type="transmembrane region" description="Helical" evidence="2">
    <location>
        <begin position="362"/>
        <end position="380"/>
    </location>
</feature>
<dbReference type="Proteomes" id="UP001197247">
    <property type="component" value="Unassembled WGS sequence"/>
</dbReference>
<dbReference type="EMBL" id="JAHBAY010000010">
    <property type="protein sequence ID" value="MBT0771772.1"/>
    <property type="molecule type" value="Genomic_DNA"/>
</dbReference>
<protein>
    <recommendedName>
        <fullName evidence="6">TrbL/VirB6 plasmid conjugal transfer protein</fullName>
    </recommendedName>
</protein>
<feature type="transmembrane region" description="Helical" evidence="2">
    <location>
        <begin position="199"/>
        <end position="220"/>
    </location>
</feature>
<feature type="compositionally biased region" description="Basic and acidic residues" evidence="1">
    <location>
        <begin position="510"/>
        <end position="531"/>
    </location>
</feature>
<keyword evidence="5" id="KW-1185">Reference proteome</keyword>
<comment type="caution">
    <text evidence="4">The sequence shown here is derived from an EMBL/GenBank/DDBJ whole genome shotgun (WGS) entry which is preliminary data.</text>
</comment>
<sequence>MMRRIAASFAVTVAALLSTLIVAAPAQAAEKSLDPKCALSPQACLVEGVVDGDGCDGPPPAAPDMGVSSWLVRDPDPIPPAVGAFGPDAETTIYEQYGTGWARWRTCDLNPAWMTDSIAVQSQADNSMGTWILSIPSFLTSVYAAVITVAMDPGSWLGWLRPVLVGITDGLQDGLTTPAVRVALLAAGLMLLWHARKQALHKALGVLLMVVVVGAGITLITTDPYRWVEDGTGATADVVAGVTASTEASDSNDGSSKDPATQATSRVVDVILYRPWLQGMFGSSDSATAEKYGPLLLNAGSLRWSEVQEIRDNPDKAKEIAETHQKAWKSIMGSLEKEDPAAYEYATGRDGANRTPAALRSLIAMLCVLPILLVGAIVILAVGPQLLWSTVHLLVVLPLAILPSQTAASHVRAPLKAALAAVVNAVAMGVAMAVQLLAMAVLFDEGSRVPEWLALLLACLLTIFMWRATRAHRQVAAAPMRWAWRGTKAGVGLGVAAATGGWGAIAEAAARQRADEPETDEPKPADDSAHAERAPLAIEAGELPAQREERLLMESEVLAAKARLTNIPRPRTPGYEAPTGPLLTSVPGETHWTPPTETSSETTPVAGRSVTDEALADAQDGTPRQEEYVSAGSAPMTYDDGGITATVWSPGTGEMSLEDSYSAVASPAVEVEPPRSGFVPVEKRTIRLDGDQ</sequence>
<feature type="transmembrane region" description="Helical" evidence="2">
    <location>
        <begin position="131"/>
        <end position="150"/>
    </location>
</feature>
<organism evidence="4 5">
    <name type="scientific">Kineosporia corallincola</name>
    <dbReference type="NCBI Taxonomy" id="2835133"/>
    <lineage>
        <taxon>Bacteria</taxon>
        <taxon>Bacillati</taxon>
        <taxon>Actinomycetota</taxon>
        <taxon>Actinomycetes</taxon>
        <taxon>Kineosporiales</taxon>
        <taxon>Kineosporiaceae</taxon>
        <taxon>Kineosporia</taxon>
    </lineage>
</organism>
<name>A0ABS5TL01_9ACTN</name>
<evidence type="ECO:0000256" key="1">
    <source>
        <dbReference type="SAM" id="MobiDB-lite"/>
    </source>
</evidence>
<dbReference type="RefSeq" id="WP_214158143.1">
    <property type="nucleotide sequence ID" value="NZ_JAHBAY010000010.1"/>
</dbReference>
<evidence type="ECO:0000313" key="4">
    <source>
        <dbReference type="EMBL" id="MBT0771772.1"/>
    </source>
</evidence>